<feature type="compositionally biased region" description="Polar residues" evidence="6">
    <location>
        <begin position="60"/>
        <end position="69"/>
    </location>
</feature>
<feature type="compositionally biased region" description="Acidic residues" evidence="6">
    <location>
        <begin position="70"/>
        <end position="81"/>
    </location>
</feature>
<evidence type="ECO:0000256" key="3">
    <source>
        <dbReference type="ARBA" id="ARBA00022553"/>
    </source>
</evidence>
<dbReference type="Proteomes" id="UP000238479">
    <property type="component" value="Chromosome 7"/>
</dbReference>
<protein>
    <submittedName>
        <fullName evidence="8">Putative sas10 domain-containing protein</fullName>
    </submittedName>
</protein>
<feature type="compositionally biased region" description="Acidic residues" evidence="6">
    <location>
        <begin position="103"/>
        <end position="117"/>
    </location>
</feature>
<dbReference type="OMA" id="EEYIRPQ"/>
<dbReference type="Pfam" id="PF09368">
    <property type="entry name" value="Sas10"/>
    <property type="match status" value="1"/>
</dbReference>
<feature type="compositionally biased region" description="Basic and acidic residues" evidence="6">
    <location>
        <begin position="178"/>
        <end position="192"/>
    </location>
</feature>
<feature type="compositionally biased region" description="Polar residues" evidence="6">
    <location>
        <begin position="473"/>
        <end position="484"/>
    </location>
</feature>
<evidence type="ECO:0000256" key="4">
    <source>
        <dbReference type="ARBA" id="ARBA00023242"/>
    </source>
</evidence>
<dbReference type="GO" id="GO:0032040">
    <property type="term" value="C:small-subunit processome"/>
    <property type="evidence" value="ECO:0007669"/>
    <property type="project" value="TreeGrafter"/>
</dbReference>
<feature type="compositionally biased region" description="Basic and acidic residues" evidence="6">
    <location>
        <begin position="388"/>
        <end position="399"/>
    </location>
</feature>
<comment type="caution">
    <text evidence="8">The sequence shown here is derived from an EMBL/GenBank/DDBJ whole genome shotgun (WGS) entry which is preliminary data.</text>
</comment>
<dbReference type="AlphaFoldDB" id="A0A2P6PCI6"/>
<feature type="coiled-coil region" evidence="5">
    <location>
        <begin position="309"/>
        <end position="354"/>
    </location>
</feature>
<evidence type="ECO:0000256" key="2">
    <source>
        <dbReference type="ARBA" id="ARBA00010979"/>
    </source>
</evidence>
<feature type="compositionally biased region" description="Acidic residues" evidence="6">
    <location>
        <begin position="140"/>
        <end position="151"/>
    </location>
</feature>
<sequence length="665" mass="75149">MGKRGKSSSQRKGNENPTKTKFHAVEDDMDDEVDAFMKQRDIVPLDLDQDVTDSDEDNEQTVFDLQNVNGDEEEEDDDDIPDTGMAAKIVRQQKFMRAKFGGVEDEMLDEEEEEEEEKPIWGGRRPGYHGGDNRDFEEKSSDDDSAEEEAREAERIRREKAKSSTREDFGLEDDSEDESNRESTFEEMSVHGKSEKKSRVILEVADDMGTAYEEVKKDLNALSKEEQLSVLNNTAPELVGLLAELNDALEELENRVDPILIKVRRGEVMMEGGMRYLEVKQLLLLAYSQAITFYLLLKSEGQQVRDHPVLALLVEIKSLLDKMKQLDENLPSDLEEIINKYNGMEAVVKSVKENAAKPSDTFAKGYRSQLVSLEPKEAAVSHNTVQMEKVKSLKDDEKVGKRKRQSDEVGSQSMKMLKVRAALEEKLKQKGVFNSITPRTDRPQKHLKPLNGKLESYDDFDDDPVNAEGANQGRASSLSASKVSQLVAANRHKSKIVSGDDDLPQRDDIGERRRKHELRVLAGAGIRSEDDAGENDTISDDGDIEMEDSEAGDSEDDFYEQAKQNRAAKLAAKADIHSRSSSVPSLPETVDGKRHITYQMEKNRGLTRARKKLIKNPRKKYKLKHEKKMKNRKGQVREVKKPIGPYGGETSGINPRISRSTRFKN</sequence>
<feature type="region of interest" description="Disordered" evidence="6">
    <location>
        <begin position="102"/>
        <end position="192"/>
    </location>
</feature>
<feature type="compositionally biased region" description="Acidic residues" evidence="6">
    <location>
        <begin position="47"/>
        <end position="59"/>
    </location>
</feature>
<name>A0A2P6PCI6_ROSCH</name>
<organism evidence="8 9">
    <name type="scientific">Rosa chinensis</name>
    <name type="common">China rose</name>
    <dbReference type="NCBI Taxonomy" id="74649"/>
    <lineage>
        <taxon>Eukaryota</taxon>
        <taxon>Viridiplantae</taxon>
        <taxon>Streptophyta</taxon>
        <taxon>Embryophyta</taxon>
        <taxon>Tracheophyta</taxon>
        <taxon>Spermatophyta</taxon>
        <taxon>Magnoliopsida</taxon>
        <taxon>eudicotyledons</taxon>
        <taxon>Gunneridae</taxon>
        <taxon>Pentapetalae</taxon>
        <taxon>rosids</taxon>
        <taxon>fabids</taxon>
        <taxon>Rosales</taxon>
        <taxon>Rosaceae</taxon>
        <taxon>Rosoideae</taxon>
        <taxon>Rosoideae incertae sedis</taxon>
        <taxon>Rosa</taxon>
    </lineage>
</organism>
<gene>
    <name evidence="8" type="ORF">RchiOBHm_Chr7g0219421</name>
</gene>
<dbReference type="PANTHER" id="PTHR13237">
    <property type="entry name" value="SOMETHING ABOUT SILENCING PROTEIN 10-RELATED"/>
    <property type="match status" value="1"/>
</dbReference>
<dbReference type="InterPro" id="IPR007146">
    <property type="entry name" value="Sas10/Utp3/C1D"/>
</dbReference>
<feature type="compositionally biased region" description="Basic and acidic residues" evidence="6">
    <location>
        <begin position="152"/>
        <end position="169"/>
    </location>
</feature>
<keyword evidence="5" id="KW-0175">Coiled coil</keyword>
<keyword evidence="3" id="KW-0597">Phosphoprotein</keyword>
<accession>A0A2P6PCI6</accession>
<feature type="region of interest" description="Disordered" evidence="6">
    <location>
        <begin position="434"/>
        <end position="559"/>
    </location>
</feature>
<feature type="region of interest" description="Disordered" evidence="6">
    <location>
        <begin position="573"/>
        <end position="593"/>
    </location>
</feature>
<dbReference type="EMBL" id="PDCK01000045">
    <property type="protein sequence ID" value="PRQ19638.1"/>
    <property type="molecule type" value="Genomic_DNA"/>
</dbReference>
<dbReference type="STRING" id="74649.A0A2P6PCI6"/>
<comment type="similarity">
    <text evidence="2">Belongs to the SAS10 family.</text>
</comment>
<feature type="region of interest" description="Disordered" evidence="6">
    <location>
        <begin position="621"/>
        <end position="665"/>
    </location>
</feature>
<evidence type="ECO:0000313" key="9">
    <source>
        <dbReference type="Proteomes" id="UP000238479"/>
    </source>
</evidence>
<dbReference type="Gramene" id="PRQ19638">
    <property type="protein sequence ID" value="PRQ19638"/>
    <property type="gene ID" value="RchiOBHm_Chr7g0219421"/>
</dbReference>
<evidence type="ECO:0000256" key="5">
    <source>
        <dbReference type="SAM" id="Coils"/>
    </source>
</evidence>
<evidence type="ECO:0000256" key="6">
    <source>
        <dbReference type="SAM" id="MobiDB-lite"/>
    </source>
</evidence>
<dbReference type="Pfam" id="PF04000">
    <property type="entry name" value="Sas10_Utp3"/>
    <property type="match status" value="1"/>
</dbReference>
<feature type="compositionally biased region" description="Polar residues" evidence="6">
    <location>
        <begin position="7"/>
        <end position="19"/>
    </location>
</feature>
<feature type="region of interest" description="Disordered" evidence="6">
    <location>
        <begin position="47"/>
        <end position="86"/>
    </location>
</feature>
<feature type="domain" description="Sas10 C-terminal" evidence="7">
    <location>
        <begin position="591"/>
        <end position="663"/>
    </location>
</feature>
<dbReference type="GO" id="GO:0000462">
    <property type="term" value="P:maturation of SSU-rRNA from tricistronic rRNA transcript (SSU-rRNA, 5.8S rRNA, LSU-rRNA)"/>
    <property type="evidence" value="ECO:0007669"/>
    <property type="project" value="TreeGrafter"/>
</dbReference>
<evidence type="ECO:0000313" key="8">
    <source>
        <dbReference type="EMBL" id="PRQ19638.1"/>
    </source>
</evidence>
<keyword evidence="4" id="KW-0539">Nucleus</keyword>
<feature type="compositionally biased region" description="Acidic residues" evidence="6">
    <location>
        <begin position="531"/>
        <end position="559"/>
    </location>
</feature>
<keyword evidence="9" id="KW-1185">Reference proteome</keyword>
<dbReference type="PANTHER" id="PTHR13237:SF8">
    <property type="entry name" value="SOMETHING ABOUT SILENCING PROTEIN 10"/>
    <property type="match status" value="1"/>
</dbReference>
<comment type="subcellular location">
    <subcellularLocation>
        <location evidence="1">Nucleus</location>
    </subcellularLocation>
</comment>
<feature type="coiled-coil region" evidence="5">
    <location>
        <begin position="205"/>
        <end position="262"/>
    </location>
</feature>
<feature type="compositionally biased region" description="Basic residues" evidence="6">
    <location>
        <begin position="621"/>
        <end position="634"/>
    </location>
</feature>
<dbReference type="OrthoDB" id="1924577at2759"/>
<proteinExistence type="inferred from homology"/>
<reference evidence="8 9" key="1">
    <citation type="journal article" date="2018" name="Nat. Genet.">
        <title>The Rosa genome provides new insights in the design of modern roses.</title>
        <authorList>
            <person name="Bendahmane M."/>
        </authorList>
    </citation>
    <scope>NUCLEOTIDE SEQUENCE [LARGE SCALE GENOMIC DNA]</scope>
    <source>
        <strain evidence="9">cv. Old Blush</strain>
    </source>
</reference>
<feature type="region of interest" description="Disordered" evidence="6">
    <location>
        <begin position="381"/>
        <end position="413"/>
    </location>
</feature>
<evidence type="ECO:0000256" key="1">
    <source>
        <dbReference type="ARBA" id="ARBA00004123"/>
    </source>
</evidence>
<evidence type="ECO:0000259" key="7">
    <source>
        <dbReference type="Pfam" id="PF09368"/>
    </source>
</evidence>
<feature type="region of interest" description="Disordered" evidence="6">
    <location>
        <begin position="1"/>
        <end position="23"/>
    </location>
</feature>
<dbReference type="InterPro" id="IPR018972">
    <property type="entry name" value="Sas10_C_dom"/>
</dbReference>